<feature type="region of interest" description="Disordered" evidence="1">
    <location>
        <begin position="42"/>
        <end position="293"/>
    </location>
</feature>
<feature type="compositionally biased region" description="Low complexity" evidence="1">
    <location>
        <begin position="96"/>
        <end position="106"/>
    </location>
</feature>
<comment type="caution">
    <text evidence="2">The sequence shown here is derived from an EMBL/GenBank/DDBJ whole genome shotgun (WGS) entry which is preliminary data.</text>
</comment>
<dbReference type="EMBL" id="JANBPK010001211">
    <property type="protein sequence ID" value="KAJ2924643.1"/>
    <property type="molecule type" value="Genomic_DNA"/>
</dbReference>
<feature type="compositionally biased region" description="Low complexity" evidence="1">
    <location>
        <begin position="268"/>
        <end position="290"/>
    </location>
</feature>
<name>A0A9W8J2I4_9AGAR</name>
<evidence type="ECO:0000256" key="1">
    <source>
        <dbReference type="SAM" id="MobiDB-lite"/>
    </source>
</evidence>
<proteinExistence type="predicted"/>
<feature type="region of interest" description="Disordered" evidence="1">
    <location>
        <begin position="332"/>
        <end position="482"/>
    </location>
</feature>
<feature type="region of interest" description="Disordered" evidence="1">
    <location>
        <begin position="1"/>
        <end position="29"/>
    </location>
</feature>
<feature type="compositionally biased region" description="Polar residues" evidence="1">
    <location>
        <begin position="228"/>
        <end position="253"/>
    </location>
</feature>
<dbReference type="Proteomes" id="UP001140091">
    <property type="component" value="Unassembled WGS sequence"/>
</dbReference>
<reference evidence="2" key="1">
    <citation type="submission" date="2022-06" db="EMBL/GenBank/DDBJ databases">
        <title>Genome Sequence of Candolleomyces eurysporus.</title>
        <authorList>
            <person name="Buettner E."/>
        </authorList>
    </citation>
    <scope>NUCLEOTIDE SEQUENCE</scope>
    <source>
        <strain evidence="2">VTCC 930004</strain>
    </source>
</reference>
<evidence type="ECO:0000313" key="3">
    <source>
        <dbReference type="Proteomes" id="UP001140091"/>
    </source>
</evidence>
<dbReference type="OrthoDB" id="3168445at2759"/>
<feature type="compositionally biased region" description="Polar residues" evidence="1">
    <location>
        <begin position="385"/>
        <end position="396"/>
    </location>
</feature>
<evidence type="ECO:0000313" key="2">
    <source>
        <dbReference type="EMBL" id="KAJ2924643.1"/>
    </source>
</evidence>
<feature type="non-terminal residue" evidence="2">
    <location>
        <position position="514"/>
    </location>
</feature>
<feature type="compositionally biased region" description="Basic and acidic residues" evidence="1">
    <location>
        <begin position="74"/>
        <end position="86"/>
    </location>
</feature>
<feature type="compositionally biased region" description="Low complexity" evidence="1">
    <location>
        <begin position="147"/>
        <end position="159"/>
    </location>
</feature>
<organism evidence="2 3">
    <name type="scientific">Candolleomyces eurysporus</name>
    <dbReference type="NCBI Taxonomy" id="2828524"/>
    <lineage>
        <taxon>Eukaryota</taxon>
        <taxon>Fungi</taxon>
        <taxon>Dikarya</taxon>
        <taxon>Basidiomycota</taxon>
        <taxon>Agaricomycotina</taxon>
        <taxon>Agaricomycetes</taxon>
        <taxon>Agaricomycetidae</taxon>
        <taxon>Agaricales</taxon>
        <taxon>Agaricineae</taxon>
        <taxon>Psathyrellaceae</taxon>
        <taxon>Candolleomyces</taxon>
    </lineage>
</organism>
<feature type="compositionally biased region" description="Polar residues" evidence="1">
    <location>
        <begin position="61"/>
        <end position="73"/>
    </location>
</feature>
<keyword evidence="3" id="KW-1185">Reference proteome</keyword>
<dbReference type="AlphaFoldDB" id="A0A9W8J2I4"/>
<feature type="compositionally biased region" description="Basic and acidic residues" evidence="1">
    <location>
        <begin position="42"/>
        <end position="56"/>
    </location>
</feature>
<gene>
    <name evidence="2" type="ORF">H1R20_g12441</name>
</gene>
<sequence length="514" mass="54749">MSQQERELDNSIPVVRHKATESIDADTGMSAADIIKQEWAAKNKEAEEKQRNRLDSFKFGGSSTDLQSNQAEPQESKDSSDEESKSDAAPSKPDESATTTTTPASPKTVRARKRQGLHQASLSQPLVIGVEALRDDHKRSRSVHNKALPVAPAAESEAPPLTPVSDLPTEFQAYLDVPPSPVEPTPTKKQESGRTSKAERLQHSSQPSKESNHSGRGRLSPLPVDTVTKASPTLPNKTTLVSPSSAISPTDTLVGSHHGRNNSIPRAGSGSSSLVDSASSTTQSSDSLASPGVKLVTKSVDNGFPVIMESPIEDGRHEAVSMDHVLASADVVSSSGHGHDDAKEASPMGVGSSDSLPPPPVPERDRDTKRTPIKSPKLGAVAEQVLSQQQESTTPMVQRKKTINPFKRNQQPAADGSTPAKRSLRSVVGTVLRPRRDAENNGGVQPPTSPTSPHGRAVSPPPQAPGSPTKRHQQPAVVRQAVNPVYYSGGDISAQANAIKNDEERRMAELAFMF</sequence>
<accession>A0A9W8J2I4</accession>
<feature type="compositionally biased region" description="Basic and acidic residues" evidence="1">
    <location>
        <begin position="186"/>
        <end position="202"/>
    </location>
</feature>
<protein>
    <submittedName>
        <fullName evidence="2">Uncharacterized protein</fullName>
    </submittedName>
</protein>